<dbReference type="CDD" id="cd00211">
    <property type="entry name" value="PTS_IIA_fru"/>
    <property type="match status" value="1"/>
</dbReference>
<keyword evidence="5" id="KW-0598">Phosphotransferase system</keyword>
<evidence type="ECO:0000313" key="7">
    <source>
        <dbReference type="EMBL" id="TDT62442.1"/>
    </source>
</evidence>
<dbReference type="PROSITE" id="PS51094">
    <property type="entry name" value="PTS_EIIA_TYPE_2"/>
    <property type="match status" value="1"/>
</dbReference>
<evidence type="ECO:0000313" key="8">
    <source>
        <dbReference type="Proteomes" id="UP000295325"/>
    </source>
</evidence>
<feature type="domain" description="PTS EIIA type-2" evidence="6">
    <location>
        <begin position="3"/>
        <end position="145"/>
    </location>
</feature>
<dbReference type="InterPro" id="IPR051541">
    <property type="entry name" value="PTS_SugarTrans_NitroReg"/>
</dbReference>
<keyword evidence="4" id="KW-0808">Transferase</keyword>
<keyword evidence="3" id="KW-0762">Sugar transport</keyword>
<reference evidence="7 8" key="1">
    <citation type="submission" date="2019-03" db="EMBL/GenBank/DDBJ databases">
        <title>Genomic Encyclopedia of Type Strains, Phase IV (KMG-IV): sequencing the most valuable type-strain genomes for metagenomic binning, comparative biology and taxonomic classification.</title>
        <authorList>
            <person name="Goeker M."/>
        </authorList>
    </citation>
    <scope>NUCLEOTIDE SEQUENCE [LARGE SCALE GENOMIC DNA]</scope>
    <source>
        <strain evidence="7 8">DSM 24455</strain>
    </source>
</reference>
<dbReference type="InterPro" id="IPR002178">
    <property type="entry name" value="PTS_EIIA_type-2_dom"/>
</dbReference>
<dbReference type="InterPro" id="IPR016152">
    <property type="entry name" value="PTrfase/Anion_transptr"/>
</dbReference>
<accession>A0A4V3EUE1</accession>
<dbReference type="GO" id="GO:0016020">
    <property type="term" value="C:membrane"/>
    <property type="evidence" value="ECO:0007669"/>
    <property type="project" value="InterPro"/>
</dbReference>
<dbReference type="GO" id="GO:0009401">
    <property type="term" value="P:phosphoenolpyruvate-dependent sugar phosphotransferase system"/>
    <property type="evidence" value="ECO:0007669"/>
    <property type="project" value="UniProtKB-KW"/>
</dbReference>
<keyword evidence="2" id="KW-0597">Phosphoprotein</keyword>
<dbReference type="NCBIfam" id="TIGR00848">
    <property type="entry name" value="fruA"/>
    <property type="match status" value="1"/>
</dbReference>
<dbReference type="InterPro" id="IPR004715">
    <property type="entry name" value="PTS_IIA_fruc"/>
</dbReference>
<dbReference type="Gene3D" id="3.40.930.10">
    <property type="entry name" value="Mannitol-specific EII, Chain A"/>
    <property type="match status" value="1"/>
</dbReference>
<dbReference type="Pfam" id="PF00359">
    <property type="entry name" value="PTS_EIIA_2"/>
    <property type="match status" value="1"/>
</dbReference>
<dbReference type="GO" id="GO:0008982">
    <property type="term" value="F:protein-N(PI)-phosphohistidine-sugar phosphotransferase activity"/>
    <property type="evidence" value="ECO:0007669"/>
    <property type="project" value="InterPro"/>
</dbReference>
<keyword evidence="8" id="KW-1185">Reference proteome</keyword>
<evidence type="ECO:0000256" key="1">
    <source>
        <dbReference type="ARBA" id="ARBA00022448"/>
    </source>
</evidence>
<evidence type="ECO:0000256" key="2">
    <source>
        <dbReference type="ARBA" id="ARBA00022553"/>
    </source>
</evidence>
<dbReference type="Proteomes" id="UP000295325">
    <property type="component" value="Unassembled WGS sequence"/>
</dbReference>
<evidence type="ECO:0000259" key="6">
    <source>
        <dbReference type="PROSITE" id="PS51094"/>
    </source>
</evidence>
<dbReference type="PANTHER" id="PTHR47738:SF2">
    <property type="entry name" value="PTS SYSTEM FRUCTOSE-LIKE EIIA COMPONENT"/>
    <property type="match status" value="1"/>
</dbReference>
<organism evidence="7 8">
    <name type="scientific">Fonticella tunisiensis</name>
    <dbReference type="NCBI Taxonomy" id="1096341"/>
    <lineage>
        <taxon>Bacteria</taxon>
        <taxon>Bacillati</taxon>
        <taxon>Bacillota</taxon>
        <taxon>Clostridia</taxon>
        <taxon>Eubacteriales</taxon>
        <taxon>Clostridiaceae</taxon>
        <taxon>Fonticella</taxon>
    </lineage>
</organism>
<gene>
    <name evidence="7" type="ORF">EDD71_104174</name>
</gene>
<sequence length="145" mass="16622">MDKLINRDMIVLDMEASSKDEVIEKLARIIEKQGRLIDLDEYLAQVHRREEEFPTSVGFGVSIPHGKCEAVRDAAVAFARLKNPVQWSADEKVRYVFLLAVPEKEAGNTHLQILAQLSRKIMREEFRERLENSQGIDEIASVLEM</sequence>
<evidence type="ECO:0000256" key="4">
    <source>
        <dbReference type="ARBA" id="ARBA00022679"/>
    </source>
</evidence>
<dbReference type="OrthoDB" id="95460at2"/>
<comment type="caution">
    <text evidence="7">The sequence shown here is derived from an EMBL/GenBank/DDBJ whole genome shotgun (WGS) entry which is preliminary data.</text>
</comment>
<dbReference type="EMBL" id="SOAZ01000004">
    <property type="protein sequence ID" value="TDT62442.1"/>
    <property type="molecule type" value="Genomic_DNA"/>
</dbReference>
<dbReference type="PANTHER" id="PTHR47738">
    <property type="entry name" value="PTS SYSTEM FRUCTOSE-LIKE EIIA COMPONENT-RELATED"/>
    <property type="match status" value="1"/>
</dbReference>
<name>A0A4V3EUE1_9CLOT</name>
<dbReference type="SUPFAM" id="SSF55804">
    <property type="entry name" value="Phoshotransferase/anion transport protein"/>
    <property type="match status" value="1"/>
</dbReference>
<evidence type="ECO:0000256" key="5">
    <source>
        <dbReference type="ARBA" id="ARBA00022683"/>
    </source>
</evidence>
<dbReference type="RefSeq" id="WP_133627438.1">
    <property type="nucleotide sequence ID" value="NZ_SOAZ01000004.1"/>
</dbReference>
<keyword evidence="1" id="KW-0813">Transport</keyword>
<proteinExistence type="predicted"/>
<evidence type="ECO:0000256" key="3">
    <source>
        <dbReference type="ARBA" id="ARBA00022597"/>
    </source>
</evidence>
<protein>
    <submittedName>
        <fullName evidence="7">PTS system IIA component (Fru family)</fullName>
    </submittedName>
</protein>
<dbReference type="AlphaFoldDB" id="A0A4V3EUE1"/>